<evidence type="ECO:0000313" key="16">
    <source>
        <dbReference type="Proteomes" id="UP000649345"/>
    </source>
</evidence>
<dbReference type="GO" id="GO:0009401">
    <property type="term" value="P:phosphoenolpyruvate-dependent sugar phosphotransferase system"/>
    <property type="evidence" value="ECO:0007669"/>
    <property type="project" value="UniProtKB-KW"/>
</dbReference>
<accession>A0A923RLN4</accession>
<keyword evidence="4" id="KW-1003">Cell membrane</keyword>
<feature type="transmembrane region" description="Helical" evidence="14">
    <location>
        <begin position="226"/>
        <end position="245"/>
    </location>
</feature>
<keyword evidence="6" id="KW-0598">Phosphotransferase system</keyword>
<comment type="caution">
    <text evidence="15">The sequence shown here is derived from an EMBL/GenBank/DDBJ whole genome shotgun (WGS) entry which is preliminary data.</text>
</comment>
<evidence type="ECO:0000256" key="1">
    <source>
        <dbReference type="ARBA" id="ARBA00004651"/>
    </source>
</evidence>
<comment type="similarity">
    <text evidence="11">Belongs to the UlaA family.</text>
</comment>
<evidence type="ECO:0000256" key="9">
    <source>
        <dbReference type="ARBA" id="ARBA00023136"/>
    </source>
</evidence>
<evidence type="ECO:0000256" key="14">
    <source>
        <dbReference type="SAM" id="Phobius"/>
    </source>
</evidence>
<proteinExistence type="inferred from homology"/>
<comment type="subcellular location">
    <subcellularLocation>
        <location evidence="1">Cell membrane</location>
        <topology evidence="1">Multi-pass membrane protein</topology>
    </subcellularLocation>
</comment>
<feature type="transmembrane region" description="Helical" evidence="14">
    <location>
        <begin position="380"/>
        <end position="400"/>
    </location>
</feature>
<evidence type="ECO:0000256" key="4">
    <source>
        <dbReference type="ARBA" id="ARBA00022475"/>
    </source>
</evidence>
<dbReference type="PANTHER" id="PTHR33843:SF4">
    <property type="entry name" value="ASCORBATE-SPECIFIC PTS SYSTEM EIIC COMPONENT"/>
    <property type="match status" value="1"/>
</dbReference>
<comment type="subunit">
    <text evidence="2">Homodimer.</text>
</comment>
<dbReference type="Pfam" id="PF03611">
    <property type="entry name" value="EIIC-GAT"/>
    <property type="match status" value="1"/>
</dbReference>
<keyword evidence="3" id="KW-0813">Transport</keyword>
<evidence type="ECO:0000256" key="10">
    <source>
        <dbReference type="ARBA" id="ARBA00037387"/>
    </source>
</evidence>
<dbReference type="PANTHER" id="PTHR33843">
    <property type="entry name" value="ASCORBATE-SPECIFIC PTS SYSTEM EIIC COMPONENT"/>
    <property type="match status" value="1"/>
</dbReference>
<comment type="function">
    <text evidence="10">The phosphoenolpyruvate-dependent sugar phosphotransferase system (sugar PTS), a major carbohydrate active transport system, catalyzes the phosphorylation of incoming sugar substrates concomitantly with their translocation across the cell membrane. The enzyme II UlaABC PTS system is involved in ascorbate transport.</text>
</comment>
<feature type="transmembrane region" description="Helical" evidence="14">
    <location>
        <begin position="134"/>
        <end position="167"/>
    </location>
</feature>
<evidence type="ECO:0000256" key="3">
    <source>
        <dbReference type="ARBA" id="ARBA00022448"/>
    </source>
</evidence>
<dbReference type="InterPro" id="IPR004703">
    <property type="entry name" value="PTS_sugar-sp_permease"/>
</dbReference>
<reference evidence="15" key="1">
    <citation type="submission" date="2020-08" db="EMBL/GenBank/DDBJ databases">
        <title>Genome public.</title>
        <authorList>
            <person name="Liu C."/>
            <person name="Sun Q."/>
        </authorList>
    </citation>
    <scope>NUCLEOTIDE SEQUENCE</scope>
    <source>
        <strain evidence="15">NSJ-68</strain>
    </source>
</reference>
<evidence type="ECO:0000256" key="2">
    <source>
        <dbReference type="ARBA" id="ARBA00011738"/>
    </source>
</evidence>
<keyword evidence="8 14" id="KW-1133">Transmembrane helix</keyword>
<evidence type="ECO:0000256" key="7">
    <source>
        <dbReference type="ARBA" id="ARBA00022692"/>
    </source>
</evidence>
<keyword evidence="7 14" id="KW-0812">Transmembrane</keyword>
<sequence>MEIIQNIFNWIINNLLQQTAVIIGGMVILGKIADRKRFTEILQGFIKAVIGYTIFSLGINSFIGVMGDLGTMISNVLNVPDMKLSATYLTDYGMYYGPIIGFGFLLHLLIERFLIPRKYRFVYMGGGHFLLREAVATSAIAICIYGVTNIWAIIIFGSVMSAIWYSLQPIYVHKFVSALRGDNLCGYGHQSSIAVFITCHLCNLLKLKKREEDSTENIIFPKGIAFMRDMGCAITIIVGLLLLGFGIACGGSTVQEIAGITTDPWVWIILQACTFAGGFLTFTFGLRTMMAELIPSFNGISEKIIPGARPALDVPTVFPFGTNAVFIGSTVSIAVFLVLMVISSVAGWGFLFPAVQCLFMSGAGVAVFGNKFGGKKGAVLGGVVTAVLMAGGLLLLQFLLGQDVYNLANYATIMGEVDDLWICIPIYLLAGRIFGERIVPFGA</sequence>
<protein>
    <recommendedName>
        <fullName evidence="12">Ascorbate-specific PTS system EIIC component</fullName>
    </recommendedName>
    <alternativeName>
        <fullName evidence="13">Ascorbate-specific permease IIC component UlaA</fullName>
    </alternativeName>
</protein>
<dbReference type="RefSeq" id="WP_186872765.1">
    <property type="nucleotide sequence ID" value="NZ_JACOOR010000001.1"/>
</dbReference>
<gene>
    <name evidence="15" type="ORF">H8S44_01835</name>
</gene>
<dbReference type="EMBL" id="JACOOR010000001">
    <property type="protein sequence ID" value="MBC5658526.1"/>
    <property type="molecule type" value="Genomic_DNA"/>
</dbReference>
<feature type="transmembrane region" description="Helical" evidence="14">
    <location>
        <begin position="45"/>
        <end position="73"/>
    </location>
</feature>
<evidence type="ECO:0000256" key="12">
    <source>
        <dbReference type="ARBA" id="ARBA00039702"/>
    </source>
</evidence>
<feature type="transmembrane region" description="Helical" evidence="14">
    <location>
        <begin position="15"/>
        <end position="33"/>
    </location>
</feature>
<evidence type="ECO:0000256" key="5">
    <source>
        <dbReference type="ARBA" id="ARBA00022597"/>
    </source>
</evidence>
<evidence type="ECO:0000256" key="13">
    <source>
        <dbReference type="ARBA" id="ARBA00042859"/>
    </source>
</evidence>
<dbReference type="AlphaFoldDB" id="A0A923RLN4"/>
<keyword evidence="9 14" id="KW-0472">Membrane</keyword>
<feature type="transmembrane region" description="Helical" evidence="14">
    <location>
        <begin position="265"/>
        <end position="286"/>
    </location>
</feature>
<evidence type="ECO:0000256" key="6">
    <source>
        <dbReference type="ARBA" id="ARBA00022683"/>
    </source>
</evidence>
<dbReference type="GO" id="GO:0005886">
    <property type="term" value="C:plasma membrane"/>
    <property type="evidence" value="ECO:0007669"/>
    <property type="project" value="UniProtKB-SubCell"/>
</dbReference>
<evidence type="ECO:0000256" key="11">
    <source>
        <dbReference type="ARBA" id="ARBA00038218"/>
    </source>
</evidence>
<dbReference type="InterPro" id="IPR051562">
    <property type="entry name" value="Ascorbate-PTS_EIIC"/>
</dbReference>
<feature type="transmembrane region" description="Helical" evidence="14">
    <location>
        <begin position="348"/>
        <end position="368"/>
    </location>
</feature>
<name>A0A923RLN4_9FIRM</name>
<evidence type="ECO:0000256" key="8">
    <source>
        <dbReference type="ARBA" id="ARBA00022989"/>
    </source>
</evidence>
<dbReference type="Proteomes" id="UP000649345">
    <property type="component" value="Unassembled WGS sequence"/>
</dbReference>
<keyword evidence="5" id="KW-0762">Sugar transport</keyword>
<evidence type="ECO:0000313" key="15">
    <source>
        <dbReference type="EMBL" id="MBC5658526.1"/>
    </source>
</evidence>
<feature type="transmembrane region" description="Helical" evidence="14">
    <location>
        <begin position="93"/>
        <end position="114"/>
    </location>
</feature>
<keyword evidence="16" id="KW-1185">Reference proteome</keyword>
<feature type="transmembrane region" description="Helical" evidence="14">
    <location>
        <begin position="317"/>
        <end position="342"/>
    </location>
</feature>
<organism evidence="15 16">
    <name type="scientific">Anaerosacchariphilus hominis</name>
    <dbReference type="NCBI Taxonomy" id="2763017"/>
    <lineage>
        <taxon>Bacteria</taxon>
        <taxon>Bacillati</taxon>
        <taxon>Bacillota</taxon>
        <taxon>Clostridia</taxon>
        <taxon>Lachnospirales</taxon>
        <taxon>Lachnospiraceae</taxon>
        <taxon>Anaerosacchariphilus</taxon>
    </lineage>
</organism>